<gene>
    <name evidence="1" type="ORF">EVAR_48639_1</name>
</gene>
<reference evidence="1 2" key="1">
    <citation type="journal article" date="2019" name="Commun. Biol.">
        <title>The bagworm genome reveals a unique fibroin gene that provides high tensile strength.</title>
        <authorList>
            <person name="Kono N."/>
            <person name="Nakamura H."/>
            <person name="Ohtoshi R."/>
            <person name="Tomita M."/>
            <person name="Numata K."/>
            <person name="Arakawa K."/>
        </authorList>
    </citation>
    <scope>NUCLEOTIDE SEQUENCE [LARGE SCALE GENOMIC DNA]</scope>
</reference>
<evidence type="ECO:0000313" key="1">
    <source>
        <dbReference type="EMBL" id="GBP65162.1"/>
    </source>
</evidence>
<accession>A0A4C1XQA2</accession>
<sequence length="167" mass="18589">MNIFADGEGRTQRAAVPQRLKMLPSNQKACERPRNSRNEATANLNYCKVRFPTVIPNASRKPLTGWHRAILDPAATAWRGVAWRGGGGLRRRKGVYVCIYHGIRFKTNCAISRSLYLHCGVILLPPAGNVFISRGDLLRARVPTCARAQRRYLGADVKLIHPGRACV</sequence>
<organism evidence="1 2">
    <name type="scientific">Eumeta variegata</name>
    <name type="common">Bagworm moth</name>
    <name type="synonym">Eumeta japonica</name>
    <dbReference type="NCBI Taxonomy" id="151549"/>
    <lineage>
        <taxon>Eukaryota</taxon>
        <taxon>Metazoa</taxon>
        <taxon>Ecdysozoa</taxon>
        <taxon>Arthropoda</taxon>
        <taxon>Hexapoda</taxon>
        <taxon>Insecta</taxon>
        <taxon>Pterygota</taxon>
        <taxon>Neoptera</taxon>
        <taxon>Endopterygota</taxon>
        <taxon>Lepidoptera</taxon>
        <taxon>Glossata</taxon>
        <taxon>Ditrysia</taxon>
        <taxon>Tineoidea</taxon>
        <taxon>Psychidae</taxon>
        <taxon>Oiketicinae</taxon>
        <taxon>Eumeta</taxon>
    </lineage>
</organism>
<keyword evidence="2" id="KW-1185">Reference proteome</keyword>
<dbReference type="EMBL" id="BGZK01000921">
    <property type="protein sequence ID" value="GBP65162.1"/>
    <property type="molecule type" value="Genomic_DNA"/>
</dbReference>
<name>A0A4C1XQA2_EUMVA</name>
<proteinExistence type="predicted"/>
<protein>
    <submittedName>
        <fullName evidence="1">Uncharacterized protein</fullName>
    </submittedName>
</protein>
<comment type="caution">
    <text evidence="1">The sequence shown here is derived from an EMBL/GenBank/DDBJ whole genome shotgun (WGS) entry which is preliminary data.</text>
</comment>
<dbReference type="AlphaFoldDB" id="A0A4C1XQA2"/>
<dbReference type="Proteomes" id="UP000299102">
    <property type="component" value="Unassembled WGS sequence"/>
</dbReference>
<evidence type="ECO:0000313" key="2">
    <source>
        <dbReference type="Proteomes" id="UP000299102"/>
    </source>
</evidence>